<dbReference type="PANTHER" id="PTHR46246">
    <property type="entry name" value="GUANOSINE-3',5'-BIS(DIPHOSPHATE) 3'-PYROPHOSPHOHYDROLASE MESH1"/>
    <property type="match status" value="1"/>
</dbReference>
<evidence type="ECO:0000313" key="3">
    <source>
        <dbReference type="Proteomes" id="UP000228495"/>
    </source>
</evidence>
<dbReference type="CDD" id="cd00077">
    <property type="entry name" value="HDc"/>
    <property type="match status" value="1"/>
</dbReference>
<accession>A0A2H0BG36</accession>
<dbReference type="Proteomes" id="UP000228495">
    <property type="component" value="Unassembled WGS sequence"/>
</dbReference>
<dbReference type="SMART" id="SM00471">
    <property type="entry name" value="HDc"/>
    <property type="match status" value="1"/>
</dbReference>
<dbReference type="InterPro" id="IPR052194">
    <property type="entry name" value="MESH1"/>
</dbReference>
<keyword evidence="2" id="KW-0378">Hydrolase</keyword>
<evidence type="ECO:0000313" key="2">
    <source>
        <dbReference type="EMBL" id="PIP56636.1"/>
    </source>
</evidence>
<dbReference type="PANTHER" id="PTHR46246:SF1">
    <property type="entry name" value="GUANOSINE-3',5'-BIS(DIPHOSPHATE) 3'-PYROPHOSPHOHYDROLASE MESH1"/>
    <property type="match status" value="1"/>
</dbReference>
<proteinExistence type="predicted"/>
<comment type="caution">
    <text evidence="2">The sequence shown here is derived from an EMBL/GenBank/DDBJ whole genome shotgun (WGS) entry which is preliminary data.</text>
</comment>
<sequence length="194" mass="22578">MDEVSTSTLFSSPLVKKALKYATKAHLGTMRKDGTEPYINHPIRVATITEDTLHNETATTVALLHDVVEDTTLTFNYITEKFGSDVTRLIQFLTEKYANEDYEERKYRLINQLTHAPREVVCIKIADQIDNMESILRSKNNNCKNPWSIFKHGKQSKIDQWEYSFDLFSKQDDFKELLIRYRVALNKLISIPEK</sequence>
<dbReference type="GO" id="GO:0008893">
    <property type="term" value="F:guanosine-3',5'-bis(diphosphate) 3'-diphosphatase activity"/>
    <property type="evidence" value="ECO:0007669"/>
    <property type="project" value="TreeGrafter"/>
</dbReference>
<dbReference type="InterPro" id="IPR003607">
    <property type="entry name" value="HD/PDEase_dom"/>
</dbReference>
<dbReference type="Gene3D" id="1.10.3210.10">
    <property type="entry name" value="Hypothetical protein af1432"/>
    <property type="match status" value="1"/>
</dbReference>
<name>A0A2H0BG36_UNCKA</name>
<dbReference type="SUPFAM" id="SSF109604">
    <property type="entry name" value="HD-domain/PDEase-like"/>
    <property type="match status" value="1"/>
</dbReference>
<dbReference type="Pfam" id="PF13328">
    <property type="entry name" value="HD_4"/>
    <property type="match status" value="1"/>
</dbReference>
<protein>
    <submittedName>
        <fullName evidence="2">Phosphohydrolase</fullName>
    </submittedName>
</protein>
<gene>
    <name evidence="2" type="ORF">COX05_01960</name>
</gene>
<evidence type="ECO:0000259" key="1">
    <source>
        <dbReference type="SMART" id="SM00471"/>
    </source>
</evidence>
<reference evidence="2 3" key="1">
    <citation type="submission" date="2017-09" db="EMBL/GenBank/DDBJ databases">
        <title>Depth-based differentiation of microbial function through sediment-hosted aquifers and enrichment of novel symbionts in the deep terrestrial subsurface.</title>
        <authorList>
            <person name="Probst A.J."/>
            <person name="Ladd B."/>
            <person name="Jarett J.K."/>
            <person name="Geller-Mcgrath D.E."/>
            <person name="Sieber C.M."/>
            <person name="Emerson J.B."/>
            <person name="Anantharaman K."/>
            <person name="Thomas B.C."/>
            <person name="Malmstrom R."/>
            <person name="Stieglmeier M."/>
            <person name="Klingl A."/>
            <person name="Woyke T."/>
            <person name="Ryan C.M."/>
            <person name="Banfield J.F."/>
        </authorList>
    </citation>
    <scope>NUCLEOTIDE SEQUENCE [LARGE SCALE GENOMIC DNA]</scope>
    <source>
        <strain evidence="2">CG22_combo_CG10-13_8_21_14_all_39_12</strain>
    </source>
</reference>
<organism evidence="2 3">
    <name type="scientific">candidate division WWE3 bacterium CG22_combo_CG10-13_8_21_14_all_39_12</name>
    <dbReference type="NCBI Taxonomy" id="1975094"/>
    <lineage>
        <taxon>Bacteria</taxon>
        <taxon>Katanobacteria</taxon>
    </lineage>
</organism>
<dbReference type="EMBL" id="PCSU01000030">
    <property type="protein sequence ID" value="PIP56636.1"/>
    <property type="molecule type" value="Genomic_DNA"/>
</dbReference>
<dbReference type="AlphaFoldDB" id="A0A2H0BG36"/>
<feature type="domain" description="HD/PDEase" evidence="1">
    <location>
        <begin position="34"/>
        <end position="141"/>
    </location>
</feature>